<dbReference type="AlphaFoldDB" id="A0A392VIW2"/>
<evidence type="ECO:0000313" key="3">
    <source>
        <dbReference type="Proteomes" id="UP000265520"/>
    </source>
</evidence>
<reference evidence="2 3" key="1">
    <citation type="journal article" date="2018" name="Front. Plant Sci.">
        <title>Red Clover (Trifolium pratense) and Zigzag Clover (T. medium) - A Picture of Genomic Similarities and Differences.</title>
        <authorList>
            <person name="Dluhosova J."/>
            <person name="Istvanek J."/>
            <person name="Nedelnik J."/>
            <person name="Repkova J."/>
        </authorList>
    </citation>
    <scope>NUCLEOTIDE SEQUENCE [LARGE SCALE GENOMIC DNA]</scope>
    <source>
        <strain evidence="3">cv. 10/8</strain>
        <tissue evidence="2">Leaf</tissue>
    </source>
</reference>
<feature type="non-terminal residue" evidence="2">
    <location>
        <position position="48"/>
    </location>
</feature>
<evidence type="ECO:0000256" key="1">
    <source>
        <dbReference type="SAM" id="MobiDB-lite"/>
    </source>
</evidence>
<comment type="caution">
    <text evidence="2">The sequence shown here is derived from an EMBL/GenBank/DDBJ whole genome shotgun (WGS) entry which is preliminary data.</text>
</comment>
<protein>
    <submittedName>
        <fullName evidence="2">Uncharacterized protein</fullName>
    </submittedName>
</protein>
<organism evidence="2 3">
    <name type="scientific">Trifolium medium</name>
    <dbReference type="NCBI Taxonomy" id="97028"/>
    <lineage>
        <taxon>Eukaryota</taxon>
        <taxon>Viridiplantae</taxon>
        <taxon>Streptophyta</taxon>
        <taxon>Embryophyta</taxon>
        <taxon>Tracheophyta</taxon>
        <taxon>Spermatophyta</taxon>
        <taxon>Magnoliopsida</taxon>
        <taxon>eudicotyledons</taxon>
        <taxon>Gunneridae</taxon>
        <taxon>Pentapetalae</taxon>
        <taxon>rosids</taxon>
        <taxon>fabids</taxon>
        <taxon>Fabales</taxon>
        <taxon>Fabaceae</taxon>
        <taxon>Papilionoideae</taxon>
        <taxon>50 kb inversion clade</taxon>
        <taxon>NPAAA clade</taxon>
        <taxon>Hologalegina</taxon>
        <taxon>IRL clade</taxon>
        <taxon>Trifolieae</taxon>
        <taxon>Trifolium</taxon>
    </lineage>
</organism>
<evidence type="ECO:0000313" key="2">
    <source>
        <dbReference type="EMBL" id="MCI87362.1"/>
    </source>
</evidence>
<dbReference type="Proteomes" id="UP000265520">
    <property type="component" value="Unassembled WGS sequence"/>
</dbReference>
<name>A0A392VIW2_9FABA</name>
<accession>A0A392VIW2</accession>
<dbReference type="EMBL" id="LXQA011164153">
    <property type="protein sequence ID" value="MCI87362.1"/>
    <property type="molecule type" value="Genomic_DNA"/>
</dbReference>
<feature type="region of interest" description="Disordered" evidence="1">
    <location>
        <begin position="1"/>
        <end position="24"/>
    </location>
</feature>
<keyword evidence="3" id="KW-1185">Reference proteome</keyword>
<sequence>MEVENKIDSGLTQNSPEQSEQKFPGTTTVIPLVMEFTAQQNSECHKES</sequence>
<proteinExistence type="predicted"/>